<evidence type="ECO:0000313" key="10">
    <source>
        <dbReference type="EMBL" id="KXI26759.1"/>
    </source>
</evidence>
<dbReference type="Proteomes" id="UP000070299">
    <property type="component" value="Unassembled WGS sequence"/>
</dbReference>
<dbReference type="NCBIfam" id="NF000756">
    <property type="entry name" value="PRK00047.1"/>
    <property type="match status" value="1"/>
</dbReference>
<organism evidence="10 11">
    <name type="scientific">Paraglaciecola hydrolytica</name>
    <dbReference type="NCBI Taxonomy" id="1799789"/>
    <lineage>
        <taxon>Bacteria</taxon>
        <taxon>Pseudomonadati</taxon>
        <taxon>Pseudomonadota</taxon>
        <taxon>Gammaproteobacteria</taxon>
        <taxon>Alteromonadales</taxon>
        <taxon>Alteromonadaceae</taxon>
        <taxon>Paraglaciecola</taxon>
    </lineage>
</organism>
<dbReference type="PIRSF" id="PIRSF000538">
    <property type="entry name" value="GlpK"/>
    <property type="match status" value="1"/>
</dbReference>
<comment type="similarity">
    <text evidence="1">Belongs to the FGGY kinase family.</text>
</comment>
<dbReference type="GO" id="GO:0005829">
    <property type="term" value="C:cytosol"/>
    <property type="evidence" value="ECO:0007669"/>
    <property type="project" value="TreeGrafter"/>
</dbReference>
<evidence type="ECO:0000256" key="3">
    <source>
        <dbReference type="ARBA" id="ARBA00022741"/>
    </source>
</evidence>
<evidence type="ECO:0000259" key="9">
    <source>
        <dbReference type="Pfam" id="PF02782"/>
    </source>
</evidence>
<gene>
    <name evidence="10" type="ORF">AX660_03015</name>
</gene>
<dbReference type="InterPro" id="IPR018485">
    <property type="entry name" value="FGGY_C"/>
</dbReference>
<evidence type="ECO:0000256" key="2">
    <source>
        <dbReference type="ARBA" id="ARBA00022679"/>
    </source>
</evidence>
<keyword evidence="6" id="KW-0067">ATP-binding</keyword>
<dbReference type="InterPro" id="IPR000577">
    <property type="entry name" value="Carb_kinase_FGGY"/>
</dbReference>
<comment type="caution">
    <text evidence="10">The sequence shown here is derived from an EMBL/GenBank/DDBJ whole genome shotgun (WGS) entry which is preliminary data.</text>
</comment>
<keyword evidence="5" id="KW-0319">Glycerol metabolism</keyword>
<evidence type="ECO:0000256" key="6">
    <source>
        <dbReference type="ARBA" id="ARBA00022840"/>
    </source>
</evidence>
<dbReference type="AlphaFoldDB" id="A0A148KKF7"/>
<dbReference type="GO" id="GO:0019563">
    <property type="term" value="P:glycerol catabolic process"/>
    <property type="evidence" value="ECO:0007669"/>
    <property type="project" value="TreeGrafter"/>
</dbReference>
<keyword evidence="2" id="KW-0808">Transferase</keyword>
<evidence type="ECO:0000313" key="11">
    <source>
        <dbReference type="Proteomes" id="UP000070299"/>
    </source>
</evidence>
<dbReference type="STRING" id="1799789.AX660_03015"/>
<dbReference type="InterPro" id="IPR043129">
    <property type="entry name" value="ATPase_NBD"/>
</dbReference>
<name>A0A148KKF7_9ALTE</name>
<sequence>MSFILAIDQSTSASKALLFDSQGKVHARASLEHKQYYPQPGWVEHDAEEIWQNVISVATTVLQSNPECITSLLGLSITNQRETIVIFDRQSGRPLYPAIVWQCRRGDAICSEHLKSGVEPLIQQKTGLRIDAYFSGSKLQWLIQNHPELATKLASGEALIGTIDSYLIYRLTQTQVFATDHSNASRTLLFDITQLQWDDELCSLWQVPKQALPEVRESQAQFGLSTLQGILPKAIPIVGVMGDSQASLFGQRCFAQGSAKVTFGTGSSVLLNIGAVPQFSDKGMVTALAWVINGQASYAFEGIIISSAATLNWLQNQLGLFSSVDEIEVMARQVEDEQGVYLVPAFSGLGLPHWQAQARAAILGLSAQSDKRHIARAALNSMAYQLRDVLDAMQADSGVELTTLYADGGPTANQLLMQFTADITGCSLNISTAADCSALGAAMMGLVGLGLYTSLDTLQQFPKQETHCRPLMANDKVITLYTGWQNAVCQVLAGATNKQNRT</sequence>
<dbReference type="GO" id="GO:0004370">
    <property type="term" value="F:glycerol kinase activity"/>
    <property type="evidence" value="ECO:0007669"/>
    <property type="project" value="TreeGrafter"/>
</dbReference>
<evidence type="ECO:0000256" key="7">
    <source>
        <dbReference type="ARBA" id="ARBA00043149"/>
    </source>
</evidence>
<evidence type="ECO:0000256" key="5">
    <source>
        <dbReference type="ARBA" id="ARBA00022798"/>
    </source>
</evidence>
<evidence type="ECO:0000259" key="8">
    <source>
        <dbReference type="Pfam" id="PF00370"/>
    </source>
</evidence>
<dbReference type="Gene3D" id="3.30.420.40">
    <property type="match status" value="2"/>
</dbReference>
<keyword evidence="3" id="KW-0547">Nucleotide-binding</keyword>
<protein>
    <recommendedName>
        <fullName evidence="7">ATP:glycerol 3-phosphotransferase</fullName>
    </recommendedName>
</protein>
<reference evidence="11" key="1">
    <citation type="submission" date="2016-02" db="EMBL/GenBank/DDBJ databases">
        <authorList>
            <person name="Schultz-Johansen M."/>
            <person name="Glaring M.A."/>
            <person name="Bech P.K."/>
            <person name="Stougaard P."/>
        </authorList>
    </citation>
    <scope>NUCLEOTIDE SEQUENCE [LARGE SCALE GENOMIC DNA]</scope>
    <source>
        <strain evidence="11">S66</strain>
    </source>
</reference>
<proteinExistence type="inferred from homology"/>
<feature type="domain" description="Carbohydrate kinase FGGY N-terminal" evidence="8">
    <location>
        <begin position="4"/>
        <end position="250"/>
    </location>
</feature>
<dbReference type="RefSeq" id="WP_068382177.1">
    <property type="nucleotide sequence ID" value="NZ_LSNE01000020.1"/>
</dbReference>
<dbReference type="EMBL" id="LSNE01000020">
    <property type="protein sequence ID" value="KXI26759.1"/>
    <property type="molecule type" value="Genomic_DNA"/>
</dbReference>
<dbReference type="InterPro" id="IPR018484">
    <property type="entry name" value="FGGY_N"/>
</dbReference>
<evidence type="ECO:0000256" key="4">
    <source>
        <dbReference type="ARBA" id="ARBA00022777"/>
    </source>
</evidence>
<evidence type="ECO:0000256" key="1">
    <source>
        <dbReference type="ARBA" id="ARBA00009156"/>
    </source>
</evidence>
<keyword evidence="4" id="KW-0418">Kinase</keyword>
<dbReference type="FunFam" id="3.30.420.40:FF:000008">
    <property type="entry name" value="Glycerol kinase"/>
    <property type="match status" value="1"/>
</dbReference>
<dbReference type="CDD" id="cd07769">
    <property type="entry name" value="ASKHA_NBD_FGGY_GK"/>
    <property type="match status" value="1"/>
</dbReference>
<dbReference type="PANTHER" id="PTHR10196">
    <property type="entry name" value="SUGAR KINASE"/>
    <property type="match status" value="1"/>
</dbReference>
<dbReference type="PANTHER" id="PTHR10196:SF69">
    <property type="entry name" value="GLYCEROL KINASE"/>
    <property type="match status" value="1"/>
</dbReference>
<dbReference type="InterPro" id="IPR018483">
    <property type="entry name" value="Carb_kinase_FGGY_CS"/>
</dbReference>
<keyword evidence="11" id="KW-1185">Reference proteome</keyword>
<dbReference type="SUPFAM" id="SSF53067">
    <property type="entry name" value="Actin-like ATPase domain"/>
    <property type="match status" value="2"/>
</dbReference>
<dbReference type="PROSITE" id="PS00933">
    <property type="entry name" value="FGGY_KINASES_1"/>
    <property type="match status" value="1"/>
</dbReference>
<dbReference type="OrthoDB" id="9805576at2"/>
<feature type="domain" description="Carbohydrate kinase FGGY C-terminal" evidence="9">
    <location>
        <begin position="260"/>
        <end position="447"/>
    </location>
</feature>
<dbReference type="GO" id="GO:0005524">
    <property type="term" value="F:ATP binding"/>
    <property type="evidence" value="ECO:0007669"/>
    <property type="project" value="UniProtKB-KW"/>
</dbReference>
<accession>A0A148KKF7</accession>
<dbReference type="Pfam" id="PF00370">
    <property type="entry name" value="FGGY_N"/>
    <property type="match status" value="1"/>
</dbReference>
<dbReference type="Pfam" id="PF02782">
    <property type="entry name" value="FGGY_C"/>
    <property type="match status" value="1"/>
</dbReference>